<evidence type="ECO:0000313" key="12">
    <source>
        <dbReference type="EMBL" id="EYD74484.1"/>
    </source>
</evidence>
<dbReference type="PANTHER" id="PTHR43463">
    <property type="entry name" value="NICOTINATE-NUCLEOTIDE--DIMETHYLBENZIMIDAZOLE PHOSPHORIBOSYLTRANSFERASE"/>
    <property type="match status" value="1"/>
</dbReference>
<evidence type="ECO:0000256" key="7">
    <source>
        <dbReference type="ARBA" id="ARBA00022679"/>
    </source>
</evidence>
<evidence type="ECO:0000256" key="10">
    <source>
        <dbReference type="HAMAP-Rule" id="MF_00230"/>
    </source>
</evidence>
<dbReference type="PANTHER" id="PTHR43463:SF1">
    <property type="entry name" value="NICOTINATE-NUCLEOTIDE--DIMETHYLBENZIMIDAZOLE PHOSPHORIBOSYLTRANSFERASE"/>
    <property type="match status" value="1"/>
</dbReference>
<evidence type="ECO:0000256" key="9">
    <source>
        <dbReference type="ARBA" id="ARBA00047340"/>
    </source>
</evidence>
<sequence length="359" mass="36892">MPDEGLGRVRPERNEIDMNATTPLAPFSTLAEFREILAAAPDCDQAARDAAEARNDRLTKPPRSLGRLDDLAIWLSGWQGTPKPAVDNPQISVFAGNHGVTQRGVSAYPAEVTEQMVLNFQAGGAAINQIARSVGARLTVHAIDLDRPTADFTQGPAMTEAECVAALAVGWNALLAGTDLLVAGEMGIGNTTAAAAIATALFGGEPRDWVGRGTGVDESGMSRKAEAIAEGLAANPVASEDPLEALRCLGGREIAAMAGIIARARVERVPVILDGFICTAAAAVLAKAVPGAIDHAQAGHQSAEAAHRNMLLRLELDPILTLGMRLGEASGAGVAIGVVRAAAACQSGMASFAEAGVTG</sequence>
<dbReference type="InterPro" id="IPR036087">
    <property type="entry name" value="Nict_dMeBzImd_PRibTrfase_sf"/>
</dbReference>
<dbReference type="NCBIfam" id="TIGR03160">
    <property type="entry name" value="cobT_DBIPRT"/>
    <property type="match status" value="1"/>
</dbReference>
<dbReference type="UniPathway" id="UPA00061">
    <property type="reaction ID" value="UER00516"/>
</dbReference>
<keyword evidence="13" id="KW-1185">Reference proteome</keyword>
<dbReference type="Proteomes" id="UP000019666">
    <property type="component" value="Unassembled WGS sequence"/>
</dbReference>
<evidence type="ECO:0000256" key="8">
    <source>
        <dbReference type="ARBA" id="ARBA00030686"/>
    </source>
</evidence>
<reference evidence="12 13" key="1">
    <citation type="submission" date="2013-02" db="EMBL/GenBank/DDBJ databases">
        <authorList>
            <person name="Fiebig A."/>
            <person name="Goeker M."/>
            <person name="Klenk H.-P.P."/>
        </authorList>
    </citation>
    <scope>NUCLEOTIDE SEQUENCE [LARGE SCALE GENOMIC DNA]</scope>
    <source>
        <strain evidence="12 13">DSM 19309</strain>
    </source>
</reference>
<evidence type="ECO:0000256" key="3">
    <source>
        <dbReference type="ARBA" id="ARBA00011991"/>
    </source>
</evidence>
<keyword evidence="6 10" id="KW-0328">Glycosyltransferase</keyword>
<dbReference type="EMBL" id="AOSK01000112">
    <property type="protein sequence ID" value="EYD74484.1"/>
    <property type="molecule type" value="Genomic_DNA"/>
</dbReference>
<comment type="function">
    <text evidence="10">Catalyzes the synthesis of alpha-ribazole-5'-phosphate from nicotinate mononucleotide (NAMN) and 5,6-dimethylbenzimidazole (DMB).</text>
</comment>
<dbReference type="SUPFAM" id="SSF52733">
    <property type="entry name" value="Nicotinate mononucleotide:5,6-dimethylbenzimidazole phosphoribosyltransferase (CobT)"/>
    <property type="match status" value="1"/>
</dbReference>
<dbReference type="HAMAP" id="MF_00230">
    <property type="entry name" value="CobT"/>
    <property type="match status" value="1"/>
</dbReference>
<proteinExistence type="inferred from homology"/>
<dbReference type="AlphaFoldDB" id="A0A017HL28"/>
<dbReference type="EC" id="2.4.2.21" evidence="3 10"/>
<accession>A0A017HL28</accession>
<dbReference type="Gene3D" id="3.40.50.10210">
    <property type="match status" value="1"/>
</dbReference>
<dbReference type="Pfam" id="PF02277">
    <property type="entry name" value="DBI_PRT"/>
    <property type="match status" value="1"/>
</dbReference>
<dbReference type="Gene3D" id="1.10.1610.10">
    <property type="match status" value="1"/>
</dbReference>
<evidence type="ECO:0000256" key="5">
    <source>
        <dbReference type="ARBA" id="ARBA00022573"/>
    </source>
</evidence>
<comment type="pathway">
    <text evidence="1 10">Nucleoside biosynthesis; alpha-ribazole biosynthesis; alpha-ribazole from 5,6-dimethylbenzimidazole: step 1/2.</text>
</comment>
<evidence type="ECO:0000256" key="6">
    <source>
        <dbReference type="ARBA" id="ARBA00022676"/>
    </source>
</evidence>
<name>A0A017HL28_9RHOB</name>
<dbReference type="PATRIC" id="fig|442562.3.peg.3904"/>
<dbReference type="InterPro" id="IPR023195">
    <property type="entry name" value="Nict_dMeBzImd_PRibTrfase_N"/>
</dbReference>
<keyword evidence="5 10" id="KW-0169">Cobalamin biosynthesis</keyword>
<dbReference type="InterPro" id="IPR003200">
    <property type="entry name" value="Nict_dMeBzImd_PRibTrfase"/>
</dbReference>
<gene>
    <name evidence="10" type="primary">cobT</name>
    <name evidence="12" type="ORF">Rumeso_03958</name>
</gene>
<comment type="catalytic activity">
    <reaction evidence="9 10">
        <text>5,6-dimethylbenzimidazole + nicotinate beta-D-ribonucleotide = alpha-ribazole 5'-phosphate + nicotinate + H(+)</text>
        <dbReference type="Rhea" id="RHEA:11196"/>
        <dbReference type="ChEBI" id="CHEBI:15378"/>
        <dbReference type="ChEBI" id="CHEBI:15890"/>
        <dbReference type="ChEBI" id="CHEBI:32544"/>
        <dbReference type="ChEBI" id="CHEBI:57502"/>
        <dbReference type="ChEBI" id="CHEBI:57918"/>
        <dbReference type="EC" id="2.4.2.21"/>
    </reaction>
</comment>
<protein>
    <recommendedName>
        <fullName evidence="4 10">Nicotinate-nucleotide--dimethylbenzimidazole phosphoribosyltransferase</fullName>
        <shortName evidence="10">NN:DBI PRT</shortName>
        <ecNumber evidence="3 10">2.4.2.21</ecNumber>
    </recommendedName>
    <alternativeName>
        <fullName evidence="8 10">N(1)-alpha-phosphoribosyltransferase</fullName>
    </alternativeName>
</protein>
<dbReference type="InterPro" id="IPR017846">
    <property type="entry name" value="Nict_dMeBzImd_PRibTrfase_bact"/>
</dbReference>
<comment type="similarity">
    <text evidence="2 10">Belongs to the CobT family.</text>
</comment>
<feature type="region of interest" description="Disordered" evidence="11">
    <location>
        <begin position="1"/>
        <end position="21"/>
    </location>
</feature>
<keyword evidence="7 10" id="KW-0808">Transferase</keyword>
<dbReference type="NCBIfam" id="NF000996">
    <property type="entry name" value="PRK00105.1"/>
    <property type="match status" value="1"/>
</dbReference>
<comment type="caution">
    <text evidence="12">The sequence shown here is derived from an EMBL/GenBank/DDBJ whole genome shotgun (WGS) entry which is preliminary data.</text>
</comment>
<feature type="compositionally biased region" description="Basic and acidic residues" evidence="11">
    <location>
        <begin position="1"/>
        <end position="16"/>
    </location>
</feature>
<evidence type="ECO:0000256" key="4">
    <source>
        <dbReference type="ARBA" id="ARBA00015486"/>
    </source>
</evidence>
<evidence type="ECO:0000256" key="2">
    <source>
        <dbReference type="ARBA" id="ARBA00007110"/>
    </source>
</evidence>
<organism evidence="12 13">
    <name type="scientific">Rubellimicrobium mesophilum DSM 19309</name>
    <dbReference type="NCBI Taxonomy" id="442562"/>
    <lineage>
        <taxon>Bacteria</taxon>
        <taxon>Pseudomonadati</taxon>
        <taxon>Pseudomonadota</taxon>
        <taxon>Alphaproteobacteria</taxon>
        <taxon>Rhodobacterales</taxon>
        <taxon>Roseobacteraceae</taxon>
        <taxon>Rubellimicrobium</taxon>
    </lineage>
</organism>
<evidence type="ECO:0000313" key="13">
    <source>
        <dbReference type="Proteomes" id="UP000019666"/>
    </source>
</evidence>
<dbReference type="GO" id="GO:0009236">
    <property type="term" value="P:cobalamin biosynthetic process"/>
    <property type="evidence" value="ECO:0007669"/>
    <property type="project" value="UniProtKB-UniRule"/>
</dbReference>
<evidence type="ECO:0000256" key="11">
    <source>
        <dbReference type="SAM" id="MobiDB-lite"/>
    </source>
</evidence>
<dbReference type="HOGENOM" id="CLU_002982_0_1_5"/>
<dbReference type="GO" id="GO:0008939">
    <property type="term" value="F:nicotinate-nucleotide-dimethylbenzimidazole phosphoribosyltransferase activity"/>
    <property type="evidence" value="ECO:0007669"/>
    <property type="project" value="UniProtKB-UniRule"/>
</dbReference>
<evidence type="ECO:0000256" key="1">
    <source>
        <dbReference type="ARBA" id="ARBA00005049"/>
    </source>
</evidence>
<dbReference type="STRING" id="442562.Rumeso_03958"/>
<dbReference type="CDD" id="cd02439">
    <property type="entry name" value="DMB-PRT_CobT"/>
    <property type="match status" value="1"/>
</dbReference>
<feature type="active site" description="Proton acceptor" evidence="10">
    <location>
        <position position="328"/>
    </location>
</feature>